<proteinExistence type="inferred from homology"/>
<keyword evidence="4" id="KW-1133">Transmembrane helix</keyword>
<dbReference type="InterPro" id="IPR019354">
    <property type="entry name" value="SMG8-like"/>
</dbReference>
<dbReference type="EnsemblPlants" id="OB10G14610.1">
    <property type="protein sequence ID" value="OB10G14610.1"/>
    <property type="gene ID" value="OB10G14610"/>
</dbReference>
<reference evidence="5" key="1">
    <citation type="journal article" date="2013" name="Nat. Commun.">
        <title>Whole-genome sequencing of Oryza brachyantha reveals mechanisms underlying Oryza genome evolution.</title>
        <authorList>
            <person name="Chen J."/>
            <person name="Huang Q."/>
            <person name="Gao D."/>
            <person name="Wang J."/>
            <person name="Lang Y."/>
            <person name="Liu T."/>
            <person name="Li B."/>
            <person name="Bai Z."/>
            <person name="Luis Goicoechea J."/>
            <person name="Liang C."/>
            <person name="Chen C."/>
            <person name="Zhang W."/>
            <person name="Sun S."/>
            <person name="Liao Y."/>
            <person name="Zhang X."/>
            <person name="Yang L."/>
            <person name="Song C."/>
            <person name="Wang M."/>
            <person name="Shi J."/>
            <person name="Liu G."/>
            <person name="Liu J."/>
            <person name="Zhou H."/>
            <person name="Zhou W."/>
            <person name="Yu Q."/>
            <person name="An N."/>
            <person name="Chen Y."/>
            <person name="Cai Q."/>
            <person name="Wang B."/>
            <person name="Liu B."/>
            <person name="Min J."/>
            <person name="Huang Y."/>
            <person name="Wu H."/>
            <person name="Li Z."/>
            <person name="Zhang Y."/>
            <person name="Yin Y."/>
            <person name="Song W."/>
            <person name="Jiang J."/>
            <person name="Jackson S.A."/>
            <person name="Wing R.A."/>
            <person name="Wang J."/>
            <person name="Chen M."/>
        </authorList>
    </citation>
    <scope>NUCLEOTIDE SEQUENCE [LARGE SCALE GENOMIC DNA]</scope>
    <source>
        <strain evidence="5">cv. IRGC 101232</strain>
    </source>
</reference>
<name>J3N1R3_ORYBR</name>
<dbReference type="HOGENOM" id="CLU_1322693_0_0_1"/>
<dbReference type="Gramene" id="OB10G14610.1">
    <property type="protein sequence ID" value="OB10G14610.1"/>
    <property type="gene ID" value="OB10G14610"/>
</dbReference>
<organism evidence="5">
    <name type="scientific">Oryza brachyantha</name>
    <name type="common">malo sina</name>
    <dbReference type="NCBI Taxonomy" id="4533"/>
    <lineage>
        <taxon>Eukaryota</taxon>
        <taxon>Viridiplantae</taxon>
        <taxon>Streptophyta</taxon>
        <taxon>Embryophyta</taxon>
        <taxon>Tracheophyta</taxon>
        <taxon>Spermatophyta</taxon>
        <taxon>Magnoliopsida</taxon>
        <taxon>Liliopsida</taxon>
        <taxon>Poales</taxon>
        <taxon>Poaceae</taxon>
        <taxon>BOP clade</taxon>
        <taxon>Oryzoideae</taxon>
        <taxon>Oryzeae</taxon>
        <taxon>Oryzinae</taxon>
        <taxon>Oryza</taxon>
    </lineage>
</organism>
<dbReference type="STRING" id="4533.J3N1R3"/>
<keyword evidence="6" id="KW-1185">Reference proteome</keyword>
<feature type="transmembrane region" description="Helical" evidence="4">
    <location>
        <begin position="88"/>
        <end position="105"/>
    </location>
</feature>
<protein>
    <recommendedName>
        <fullName evidence="3">Nonsense-mediated mRNA decay factor SMG8</fullName>
    </recommendedName>
</protein>
<keyword evidence="4" id="KW-0472">Membrane</keyword>
<dbReference type="Proteomes" id="UP000006038">
    <property type="component" value="Chromosome 10"/>
</dbReference>
<evidence type="ECO:0000256" key="2">
    <source>
        <dbReference type="ARBA" id="ARBA00023161"/>
    </source>
</evidence>
<evidence type="ECO:0000256" key="4">
    <source>
        <dbReference type="SAM" id="Phobius"/>
    </source>
</evidence>
<evidence type="ECO:0000256" key="3">
    <source>
        <dbReference type="ARBA" id="ARBA00029509"/>
    </source>
</evidence>
<keyword evidence="2" id="KW-0866">Nonsense-mediated mRNA decay</keyword>
<evidence type="ECO:0000313" key="5">
    <source>
        <dbReference type="EnsemblPlants" id="OB10G14610.1"/>
    </source>
</evidence>
<dbReference type="PANTHER" id="PTHR13091:SF0">
    <property type="entry name" value="NONSENSE-MEDIATED MRNA DECAY FACTOR SMG8"/>
    <property type="match status" value="1"/>
</dbReference>
<sequence>MILDGHVFSPGGSAVALSGGIRYHRDREKRMVFLHLTTSPPTHLEGPGDLRELLLMFSVCRVIIFLQEGFWFDTQILKKFRLLQSSKYAFARVAISVVALLLFFLDQAVQSSTNSLPSPFLAVAAMGYRWDDGDGCQWRAKGKQEAAELGGTCKIVLVGGSSHSRGRTGYVIKRSVYSCSAKYLIGANFNGSSDPYTVISCGEQKRFN</sequence>
<evidence type="ECO:0000313" key="6">
    <source>
        <dbReference type="Proteomes" id="UP000006038"/>
    </source>
</evidence>
<comment type="similarity">
    <text evidence="1">Belongs to the SMG8 family.</text>
</comment>
<evidence type="ECO:0000256" key="1">
    <source>
        <dbReference type="ARBA" id="ARBA00006443"/>
    </source>
</evidence>
<dbReference type="GO" id="GO:0000184">
    <property type="term" value="P:nuclear-transcribed mRNA catabolic process, nonsense-mediated decay"/>
    <property type="evidence" value="ECO:0007669"/>
    <property type="project" value="UniProtKB-KW"/>
</dbReference>
<accession>J3N1R3</accession>
<dbReference type="PANTHER" id="PTHR13091">
    <property type="entry name" value="AMPLIFIED IN BREAST CANCER 2-RELATED"/>
    <property type="match status" value="1"/>
</dbReference>
<keyword evidence="4" id="KW-0812">Transmembrane</keyword>
<dbReference type="AlphaFoldDB" id="J3N1R3"/>
<reference evidence="5" key="2">
    <citation type="submission" date="2013-04" db="UniProtKB">
        <authorList>
            <consortium name="EnsemblPlants"/>
        </authorList>
    </citation>
    <scope>IDENTIFICATION</scope>
</reference>